<dbReference type="SUPFAM" id="SSF55811">
    <property type="entry name" value="Nudix"/>
    <property type="match status" value="1"/>
</dbReference>
<evidence type="ECO:0000259" key="1">
    <source>
        <dbReference type="PROSITE" id="PS51462"/>
    </source>
</evidence>
<dbReference type="GO" id="GO:0016787">
    <property type="term" value="F:hydrolase activity"/>
    <property type="evidence" value="ECO:0007669"/>
    <property type="project" value="UniProtKB-KW"/>
</dbReference>
<dbReference type="CDD" id="cd03674">
    <property type="entry name" value="NUDIX_Hydrolase"/>
    <property type="match status" value="1"/>
</dbReference>
<dbReference type="EMBL" id="JADIKK010000008">
    <property type="protein sequence ID" value="MFK2876044.1"/>
    <property type="molecule type" value="Genomic_DNA"/>
</dbReference>
<comment type="caution">
    <text evidence="2">The sequence shown here is derived from an EMBL/GenBank/DDBJ whole genome shotgun (WGS) entry which is preliminary data.</text>
</comment>
<dbReference type="PROSITE" id="PS51462">
    <property type="entry name" value="NUDIX"/>
    <property type="match status" value="1"/>
</dbReference>
<dbReference type="Proteomes" id="UP001620339">
    <property type="component" value="Unassembled WGS sequence"/>
</dbReference>
<dbReference type="EMBL" id="JADIKK010000008">
    <property type="protein sequence ID" value="MFK2879610.1"/>
    <property type="molecule type" value="Genomic_DNA"/>
</dbReference>
<proteinExistence type="predicted"/>
<feature type="domain" description="Nudix hydrolase" evidence="1">
    <location>
        <begin position="46"/>
        <end position="180"/>
    </location>
</feature>
<reference evidence="2 5" key="1">
    <citation type="submission" date="2020-10" db="EMBL/GenBank/DDBJ databases">
        <title>Phylogeny of dyella-like bacteria.</title>
        <authorList>
            <person name="Fu J."/>
        </authorList>
    </citation>
    <scope>NUCLEOTIDE SEQUENCE [LARGE SCALE GENOMIC DNA]</scope>
    <source>
        <strain evidence="2 5">KACC 19113</strain>
    </source>
</reference>
<dbReference type="Pfam" id="PF00293">
    <property type="entry name" value="NUDIX"/>
    <property type="match status" value="1"/>
</dbReference>
<dbReference type="InterPro" id="IPR000086">
    <property type="entry name" value="NUDIX_hydrolase_dom"/>
</dbReference>
<evidence type="ECO:0000313" key="5">
    <source>
        <dbReference type="Proteomes" id="UP001620339"/>
    </source>
</evidence>
<keyword evidence="2" id="KW-0378">Hydrolase</keyword>
<evidence type="ECO:0000313" key="3">
    <source>
        <dbReference type="EMBL" id="MFK2876044.1"/>
    </source>
</evidence>
<evidence type="ECO:0000313" key="4">
    <source>
        <dbReference type="EMBL" id="MFK2879610.1"/>
    </source>
</evidence>
<dbReference type="EMBL" id="JADIKK010000007">
    <property type="protein sequence ID" value="MFK2875591.1"/>
    <property type="molecule type" value="Genomic_DNA"/>
</dbReference>
<dbReference type="InterPro" id="IPR015797">
    <property type="entry name" value="NUDIX_hydrolase-like_dom_sf"/>
</dbReference>
<evidence type="ECO:0000313" key="2">
    <source>
        <dbReference type="EMBL" id="MFK2875591.1"/>
    </source>
</evidence>
<dbReference type="Gene3D" id="3.90.79.10">
    <property type="entry name" value="Nucleoside Triphosphate Pyrophosphohydrolase"/>
    <property type="match status" value="1"/>
</dbReference>
<organism evidence="2 5">
    <name type="scientific">Rhodanobacter hydrolyticus</name>
    <dbReference type="NCBI Taxonomy" id="2250595"/>
    <lineage>
        <taxon>Bacteria</taxon>
        <taxon>Pseudomonadati</taxon>
        <taxon>Pseudomonadota</taxon>
        <taxon>Gammaproteobacteria</taxon>
        <taxon>Lysobacterales</taxon>
        <taxon>Rhodanobacteraceae</taxon>
        <taxon>Rhodanobacter</taxon>
    </lineage>
</organism>
<gene>
    <name evidence="2" type="ORF">ISP25_00645</name>
    <name evidence="3" type="ORF">ISP25_03005</name>
    <name evidence="4" type="ORF">ISP25_21265</name>
</gene>
<sequence>MPLHFPHIATALDDYLARHPEEGETVADFEVFLASHRAVFERGHAVGHFTGSAWLTSADGERVLLTHHAKLRRWLQLGGHADGDSELARVALREAEEESGLGDLTVEREIFDIDRHRIPARVGEPEHWHYDVRYVVRATGSEEFAINAESLALAWQPVREIVRNPQADDSLRRMAGKWLARSP</sequence>
<dbReference type="RefSeq" id="WP_404611576.1">
    <property type="nucleotide sequence ID" value="NZ_JADIKK010000007.1"/>
</dbReference>
<name>A0ABW8IZZ6_9GAMM</name>
<keyword evidence="5" id="KW-1185">Reference proteome</keyword>
<protein>
    <submittedName>
        <fullName evidence="2">NUDIX hydrolase</fullName>
    </submittedName>
</protein>
<accession>A0ABW8IZZ6</accession>